<dbReference type="Pfam" id="PF01467">
    <property type="entry name" value="CTP_transf_like"/>
    <property type="match status" value="1"/>
</dbReference>
<dbReference type="InterPro" id="IPR050385">
    <property type="entry name" value="Archaeal_FAD_synthase"/>
</dbReference>
<dbReference type="STRING" id="225848.Sps_00159"/>
<dbReference type="SUPFAM" id="SSF52374">
    <property type="entry name" value="Nucleotidylyl transferase"/>
    <property type="match status" value="1"/>
</dbReference>
<gene>
    <name evidence="4" type="ORF">Sps_00159</name>
</gene>
<proteinExistence type="predicted"/>
<keyword evidence="1 4" id="KW-0808">Transferase</keyword>
<dbReference type="NCBIfam" id="TIGR00125">
    <property type="entry name" value="cyt_tran_rel"/>
    <property type="match status" value="1"/>
</dbReference>
<dbReference type="OrthoDB" id="9802794at2"/>
<dbReference type="KEGG" id="spsw:Sps_00159"/>
<dbReference type="InterPro" id="IPR004821">
    <property type="entry name" value="Cyt_trans-like"/>
</dbReference>
<dbReference type="InterPro" id="IPR014729">
    <property type="entry name" value="Rossmann-like_a/b/a_fold"/>
</dbReference>
<reference evidence="4 5" key="1">
    <citation type="submission" date="2016-03" db="EMBL/GenBank/DDBJ databases">
        <title>Complete genome sequence of Shewanella psychrophila WP2, a deep sea bacterium isolated from west Pacific sediment.</title>
        <authorList>
            <person name="Xu G."/>
            <person name="Jian H."/>
        </authorList>
    </citation>
    <scope>NUCLEOTIDE SEQUENCE [LARGE SCALE GENOMIC DNA]</scope>
    <source>
        <strain evidence="4 5">WP2</strain>
    </source>
</reference>
<feature type="domain" description="Cytidyltransferase-like" evidence="3">
    <location>
        <begin position="4"/>
        <end position="104"/>
    </location>
</feature>
<keyword evidence="5" id="KW-1185">Reference proteome</keyword>
<dbReference type="AlphaFoldDB" id="A0A1S6HIP0"/>
<name>A0A1S6HIP0_9GAMM</name>
<protein>
    <submittedName>
        <fullName evidence="4">Glycerol-3-phosphate cytidylyltransferase</fullName>
        <ecNumber evidence="4">2.7.7.39</ecNumber>
    </submittedName>
</protein>
<dbReference type="RefSeq" id="WP_077750737.1">
    <property type="nucleotide sequence ID" value="NZ_CP014782.1"/>
</dbReference>
<dbReference type="Gene3D" id="3.40.50.620">
    <property type="entry name" value="HUPs"/>
    <property type="match status" value="1"/>
</dbReference>
<sequence>MRIITFGTFDMFHIGHLNIIERARELGAHLTVGVSSDALNFSKKQRYPICNEADRMRIVKALSCVDEVFLEESLELKAEYIKVHRADCLVMGDDWLGKFDQLKPLCDVIYLPRTPAISTTLLIEVVREIK</sequence>
<dbReference type="EC" id="2.7.7.39" evidence="4"/>
<dbReference type="PANTHER" id="PTHR43793">
    <property type="entry name" value="FAD SYNTHASE"/>
    <property type="match status" value="1"/>
</dbReference>
<dbReference type="PANTHER" id="PTHR43793:SF1">
    <property type="entry name" value="FAD SYNTHASE"/>
    <property type="match status" value="1"/>
</dbReference>
<evidence type="ECO:0000259" key="3">
    <source>
        <dbReference type="Pfam" id="PF01467"/>
    </source>
</evidence>
<evidence type="ECO:0000256" key="1">
    <source>
        <dbReference type="ARBA" id="ARBA00022679"/>
    </source>
</evidence>
<evidence type="ECO:0000313" key="5">
    <source>
        <dbReference type="Proteomes" id="UP000189545"/>
    </source>
</evidence>
<dbReference type="Proteomes" id="UP000189545">
    <property type="component" value="Chromosome"/>
</dbReference>
<dbReference type="EMBL" id="CP014782">
    <property type="protein sequence ID" value="AQS35379.1"/>
    <property type="molecule type" value="Genomic_DNA"/>
</dbReference>
<keyword evidence="2 4" id="KW-0548">Nucleotidyltransferase</keyword>
<accession>A0A1S6HIP0</accession>
<evidence type="ECO:0000256" key="2">
    <source>
        <dbReference type="ARBA" id="ARBA00022695"/>
    </source>
</evidence>
<evidence type="ECO:0000313" key="4">
    <source>
        <dbReference type="EMBL" id="AQS35379.1"/>
    </source>
</evidence>
<organism evidence="4 5">
    <name type="scientific">Shewanella psychrophila</name>
    <dbReference type="NCBI Taxonomy" id="225848"/>
    <lineage>
        <taxon>Bacteria</taxon>
        <taxon>Pseudomonadati</taxon>
        <taxon>Pseudomonadota</taxon>
        <taxon>Gammaproteobacteria</taxon>
        <taxon>Alteromonadales</taxon>
        <taxon>Shewanellaceae</taxon>
        <taxon>Shewanella</taxon>
    </lineage>
</organism>
<dbReference type="GO" id="GO:0047348">
    <property type="term" value="F:glycerol-3-phosphate cytidylyltransferase activity"/>
    <property type="evidence" value="ECO:0007669"/>
    <property type="project" value="UniProtKB-EC"/>
</dbReference>